<feature type="transmembrane region" description="Helical" evidence="2">
    <location>
        <begin position="142"/>
        <end position="160"/>
    </location>
</feature>
<reference evidence="3 4" key="1">
    <citation type="submission" date="2021-07" db="EMBL/GenBank/DDBJ databases">
        <title>Sphingomonas sp.</title>
        <authorList>
            <person name="Feng G."/>
            <person name="Li J."/>
            <person name="Pan M."/>
        </authorList>
    </citation>
    <scope>NUCLEOTIDE SEQUENCE [LARGE SCALE GENOMIC DNA]</scope>
    <source>
        <strain evidence="3 4">RRHST34</strain>
    </source>
</reference>
<feature type="transmembrane region" description="Helical" evidence="2">
    <location>
        <begin position="117"/>
        <end position="135"/>
    </location>
</feature>
<keyword evidence="4" id="KW-1185">Reference proteome</keyword>
<evidence type="ECO:0000256" key="2">
    <source>
        <dbReference type="SAM" id="Phobius"/>
    </source>
</evidence>
<dbReference type="EMBL" id="JAHXZN010000020">
    <property type="protein sequence ID" value="MBW6533313.1"/>
    <property type="molecule type" value="Genomic_DNA"/>
</dbReference>
<name>A0ABS7BUN6_9SPHN</name>
<comment type="caution">
    <text evidence="3">The sequence shown here is derived from an EMBL/GenBank/DDBJ whole genome shotgun (WGS) entry which is preliminary data.</text>
</comment>
<dbReference type="Proteomes" id="UP000759103">
    <property type="component" value="Unassembled WGS sequence"/>
</dbReference>
<proteinExistence type="predicted"/>
<feature type="transmembrane region" description="Helical" evidence="2">
    <location>
        <begin position="166"/>
        <end position="184"/>
    </location>
</feature>
<evidence type="ECO:0000313" key="3">
    <source>
        <dbReference type="EMBL" id="MBW6533313.1"/>
    </source>
</evidence>
<keyword evidence="2" id="KW-0472">Membrane</keyword>
<feature type="region of interest" description="Disordered" evidence="1">
    <location>
        <begin position="1"/>
        <end position="24"/>
    </location>
</feature>
<gene>
    <name evidence="3" type="ORF">KZ820_21455</name>
</gene>
<feature type="transmembrane region" description="Helical" evidence="2">
    <location>
        <begin position="27"/>
        <end position="46"/>
    </location>
</feature>
<protein>
    <recommendedName>
        <fullName evidence="5">Metal-dependent hydrolase</fullName>
    </recommendedName>
</protein>
<keyword evidence="2" id="KW-0812">Transmembrane</keyword>
<evidence type="ECO:0000313" key="4">
    <source>
        <dbReference type="Proteomes" id="UP000759103"/>
    </source>
</evidence>
<sequence>MTVAKRRGSGVRMSLDEPEPSTTPPPAVAALVTLAALAVGLTLPDVDLRLGLGHRSALTHSLLPALLLLAWRRRAAACGIAAGIGVHLAADCFPRRMTGYATVKLPLLGALPPLESYAWLALNAAAALLLAAWWVRRLHAPVARALVGLAALAAALRYLWHDPGGWPVLALAGGVTFAVARARGGAFSAARGRRACGARSTRSRTP</sequence>
<evidence type="ECO:0008006" key="5">
    <source>
        <dbReference type="Google" id="ProtNLM"/>
    </source>
</evidence>
<evidence type="ECO:0000256" key="1">
    <source>
        <dbReference type="SAM" id="MobiDB-lite"/>
    </source>
</evidence>
<keyword evidence="2" id="KW-1133">Transmembrane helix</keyword>
<accession>A0ABS7BUN6</accession>
<dbReference type="RefSeq" id="WP_219750829.1">
    <property type="nucleotide sequence ID" value="NZ_JAHXZN010000020.1"/>
</dbReference>
<organism evidence="3 4">
    <name type="scientific">Sphingomonas citri</name>
    <dbReference type="NCBI Taxonomy" id="2862499"/>
    <lineage>
        <taxon>Bacteria</taxon>
        <taxon>Pseudomonadati</taxon>
        <taxon>Pseudomonadota</taxon>
        <taxon>Alphaproteobacteria</taxon>
        <taxon>Sphingomonadales</taxon>
        <taxon>Sphingomonadaceae</taxon>
        <taxon>Sphingomonas</taxon>
    </lineage>
</organism>